<evidence type="ECO:0000256" key="1">
    <source>
        <dbReference type="SAM" id="Phobius"/>
    </source>
</evidence>
<dbReference type="RefSeq" id="WP_128385268.1">
    <property type="nucleotide sequence ID" value="NZ_CP035033.1"/>
</dbReference>
<dbReference type="EMBL" id="CP035033">
    <property type="protein sequence ID" value="QAB15941.1"/>
    <property type="molecule type" value="Genomic_DNA"/>
</dbReference>
<proteinExistence type="predicted"/>
<keyword evidence="1" id="KW-0472">Membrane</keyword>
<dbReference type="AlphaFoldDB" id="A0A410H4W0"/>
<organism evidence="3 4">
    <name type="scientific">Hydrogenovibrio thermophilus</name>
    <dbReference type="NCBI Taxonomy" id="265883"/>
    <lineage>
        <taxon>Bacteria</taxon>
        <taxon>Pseudomonadati</taxon>
        <taxon>Pseudomonadota</taxon>
        <taxon>Gammaproteobacteria</taxon>
        <taxon>Thiotrichales</taxon>
        <taxon>Piscirickettsiaceae</taxon>
        <taxon>Hydrogenovibrio</taxon>
    </lineage>
</organism>
<evidence type="ECO:0000313" key="3">
    <source>
        <dbReference type="EMBL" id="QAB15941.1"/>
    </source>
</evidence>
<feature type="transmembrane region" description="Helical" evidence="1">
    <location>
        <begin position="44"/>
        <end position="64"/>
    </location>
</feature>
<name>A0A410H4W0_9GAMM</name>
<gene>
    <name evidence="3" type="ORF">EPV75_09810</name>
</gene>
<keyword evidence="4" id="KW-1185">Reference proteome</keyword>
<evidence type="ECO:0000313" key="4">
    <source>
        <dbReference type="Proteomes" id="UP000285478"/>
    </source>
</evidence>
<dbReference type="Pfam" id="PF00487">
    <property type="entry name" value="FA_desaturase"/>
    <property type="match status" value="1"/>
</dbReference>
<reference evidence="3 4" key="1">
    <citation type="journal article" date="2018" name="Environ. Microbiol.">
        <title>Genomes of ubiquitous marine and hypersaline Hydrogenovibrio, Thiomicrorhabdus and Thiomicrospira spp. encode a diversity of mechanisms to sustain chemolithoautotrophy in heterogeneous environments.</title>
        <authorList>
            <person name="Scott K.M."/>
            <person name="Williams J."/>
            <person name="Porter C.M.B."/>
            <person name="Russel S."/>
            <person name="Harmer T.L."/>
            <person name="Paul J.H."/>
            <person name="Antonen K.M."/>
            <person name="Bridges M.K."/>
            <person name="Camper G.J."/>
            <person name="Campla C.K."/>
            <person name="Casella L.G."/>
            <person name="Chase E."/>
            <person name="Conrad J.W."/>
            <person name="Cruz M.C."/>
            <person name="Dunlap D.S."/>
            <person name="Duran L."/>
            <person name="Fahsbender E.M."/>
            <person name="Goldsmith D.B."/>
            <person name="Keeley R.F."/>
            <person name="Kondoff M.R."/>
            <person name="Kussy B.I."/>
            <person name="Lane M.K."/>
            <person name="Lawler S."/>
            <person name="Leigh B.A."/>
            <person name="Lewis C."/>
            <person name="Lostal L.M."/>
            <person name="Marking D."/>
            <person name="Mancera P.A."/>
            <person name="McClenthan E.C."/>
            <person name="McIntyre E.A."/>
            <person name="Mine J.A."/>
            <person name="Modi S."/>
            <person name="Moore B.D."/>
            <person name="Morgan W.A."/>
            <person name="Nelson K.M."/>
            <person name="Nguyen K.N."/>
            <person name="Ogburn N."/>
            <person name="Parrino D.G."/>
            <person name="Pedapudi A.D."/>
            <person name="Pelham R.P."/>
            <person name="Preece A.M."/>
            <person name="Rampersad E.A."/>
            <person name="Richardson J.C."/>
            <person name="Rodgers C.M."/>
            <person name="Schaffer B.L."/>
            <person name="Sheridan N.E."/>
            <person name="Solone M.R."/>
            <person name="Staley Z.R."/>
            <person name="Tabuchi M."/>
            <person name="Waide R.J."/>
            <person name="Wanjugi P.W."/>
            <person name="Young S."/>
            <person name="Clum A."/>
            <person name="Daum C."/>
            <person name="Huntemann M."/>
            <person name="Ivanova N."/>
            <person name="Kyrpides N."/>
            <person name="Mikhailova N."/>
            <person name="Palaniappan K."/>
            <person name="Pillay M."/>
            <person name="Reddy T.B.K."/>
            <person name="Shapiro N."/>
            <person name="Stamatis D."/>
            <person name="Varghese N."/>
            <person name="Woyke T."/>
            <person name="Boden R."/>
            <person name="Freyermuth S.K."/>
            <person name="Kerfeld C.A."/>
        </authorList>
    </citation>
    <scope>NUCLEOTIDE SEQUENCE [LARGE SCALE GENOMIC DNA]</scope>
    <source>
        <strain evidence="3 4">JR-2</strain>
    </source>
</reference>
<keyword evidence="1" id="KW-0812">Transmembrane</keyword>
<dbReference type="GO" id="GO:0006629">
    <property type="term" value="P:lipid metabolic process"/>
    <property type="evidence" value="ECO:0007669"/>
    <property type="project" value="InterPro"/>
</dbReference>
<evidence type="ECO:0000259" key="2">
    <source>
        <dbReference type="Pfam" id="PF00487"/>
    </source>
</evidence>
<dbReference type="InterPro" id="IPR005804">
    <property type="entry name" value="FA_desaturase_dom"/>
</dbReference>
<accession>A0A410H4W0</accession>
<feature type="transmembrane region" description="Helical" evidence="1">
    <location>
        <begin position="138"/>
        <end position="157"/>
    </location>
</feature>
<feature type="transmembrane region" description="Helical" evidence="1">
    <location>
        <begin position="20"/>
        <end position="39"/>
    </location>
</feature>
<sequence>MVKTNKATGLFRHDDAALPNALAFGYVLLTYGFGLYFMLSDSGWLNAVGVLALAHSMVIAAYLIHETAHLSLFRKKEHNQWFSEILLWITGTSYSHFDDIRNKHNRHHIDRADVVSFDFRPLLEKHPRFLKLLKTLEWFYIPALEVWMHFLVIVLPFIKESRRSRRARVVFFLVVRVAFFWALASVSIDVLWLYPIAYLMFLTVMRFMDTHQHTYDVYETLDQKRGPEARLRDAQFEHDNTYSNLLSEKHPWVNLLVLNFCYHNVHHDSMLQPWYRLPKLHQESYGDDERQVLTFRHLMKSFHRYRVPRILNADPVNLPVKQDEGESFIGVDGVSFLTAH</sequence>
<protein>
    <submittedName>
        <fullName evidence="3">Fatty acid desaturase</fullName>
    </submittedName>
</protein>
<dbReference type="Proteomes" id="UP000285478">
    <property type="component" value="Chromosome"/>
</dbReference>
<dbReference type="KEGG" id="htr:EPV75_09810"/>
<feature type="domain" description="Fatty acid desaturase" evidence="2">
    <location>
        <begin position="42"/>
        <end position="297"/>
    </location>
</feature>
<keyword evidence="1" id="KW-1133">Transmembrane helix</keyword>